<sequence length="386" mass="41526">MAQPLEGKREIYAGPLPIEMQWAASPYWPAAPVDFWAQSATGQGYPDLSCNEEAERSATSTGVSAVQSTWMSNVARMLVFSVLLIALLVASLLLGRTSTWLAEHDEATGQPADHQQLSPLAAGVASGRSKGVGSWIHANASQPLGNGAKIFNSREKTPPEEAETTEEATSTVADMPQLASRRARQKKFCGTFFFTFCDSPKHEFYFDSSRGACLSVADSEGAALCNRGENKFTSAASCDAACGSNANTVEQKCEKEVLLTECKSEDIAGPLWFYNGTRCQQWNFPAGLCPATSDSKGSLFATSEDCQRSCGETGSRAGRCPVPREVACEPDRLKQPYFANMQASGAAERCLQATAANLARHLCLAGKNRFKELEACRKACVRGARV</sequence>
<keyword evidence="2" id="KW-1185">Reference proteome</keyword>
<gene>
    <name evidence="1" type="ORF">HPB50_013216</name>
</gene>
<comment type="caution">
    <text evidence="1">The sequence shown here is derived from an EMBL/GenBank/DDBJ whole genome shotgun (WGS) entry which is preliminary data.</text>
</comment>
<name>A0ACB7T633_HYAAI</name>
<evidence type="ECO:0000313" key="1">
    <source>
        <dbReference type="EMBL" id="KAH6942977.1"/>
    </source>
</evidence>
<dbReference type="EMBL" id="CM023490">
    <property type="protein sequence ID" value="KAH6942977.1"/>
    <property type="molecule type" value="Genomic_DNA"/>
</dbReference>
<organism evidence="1 2">
    <name type="scientific">Hyalomma asiaticum</name>
    <name type="common">Tick</name>
    <dbReference type="NCBI Taxonomy" id="266040"/>
    <lineage>
        <taxon>Eukaryota</taxon>
        <taxon>Metazoa</taxon>
        <taxon>Ecdysozoa</taxon>
        <taxon>Arthropoda</taxon>
        <taxon>Chelicerata</taxon>
        <taxon>Arachnida</taxon>
        <taxon>Acari</taxon>
        <taxon>Parasitiformes</taxon>
        <taxon>Ixodida</taxon>
        <taxon>Ixodoidea</taxon>
        <taxon>Ixodidae</taxon>
        <taxon>Hyalomminae</taxon>
        <taxon>Hyalomma</taxon>
    </lineage>
</organism>
<evidence type="ECO:0000313" key="2">
    <source>
        <dbReference type="Proteomes" id="UP000821845"/>
    </source>
</evidence>
<dbReference type="Proteomes" id="UP000821845">
    <property type="component" value="Chromosome 10"/>
</dbReference>
<protein>
    <submittedName>
        <fullName evidence="1">Uncharacterized protein</fullName>
    </submittedName>
</protein>
<accession>A0ACB7T633</accession>
<reference evidence="1" key="1">
    <citation type="submission" date="2020-05" db="EMBL/GenBank/DDBJ databases">
        <title>Large-scale comparative analyses of tick genomes elucidate their genetic diversity and vector capacities.</title>
        <authorList>
            <person name="Jia N."/>
            <person name="Wang J."/>
            <person name="Shi W."/>
            <person name="Du L."/>
            <person name="Sun Y."/>
            <person name="Zhan W."/>
            <person name="Jiang J."/>
            <person name="Wang Q."/>
            <person name="Zhang B."/>
            <person name="Ji P."/>
            <person name="Sakyi L.B."/>
            <person name="Cui X."/>
            <person name="Yuan T."/>
            <person name="Jiang B."/>
            <person name="Yang W."/>
            <person name="Lam T.T.-Y."/>
            <person name="Chang Q."/>
            <person name="Ding S."/>
            <person name="Wang X."/>
            <person name="Zhu J."/>
            <person name="Ruan X."/>
            <person name="Zhao L."/>
            <person name="Wei J."/>
            <person name="Que T."/>
            <person name="Du C."/>
            <person name="Cheng J."/>
            <person name="Dai P."/>
            <person name="Han X."/>
            <person name="Huang E."/>
            <person name="Gao Y."/>
            <person name="Liu J."/>
            <person name="Shao H."/>
            <person name="Ye R."/>
            <person name="Li L."/>
            <person name="Wei W."/>
            <person name="Wang X."/>
            <person name="Wang C."/>
            <person name="Yang T."/>
            <person name="Huo Q."/>
            <person name="Li W."/>
            <person name="Guo W."/>
            <person name="Chen H."/>
            <person name="Zhou L."/>
            <person name="Ni X."/>
            <person name="Tian J."/>
            <person name="Zhou Y."/>
            <person name="Sheng Y."/>
            <person name="Liu T."/>
            <person name="Pan Y."/>
            <person name="Xia L."/>
            <person name="Li J."/>
            <person name="Zhao F."/>
            <person name="Cao W."/>
        </authorList>
    </citation>
    <scope>NUCLEOTIDE SEQUENCE</scope>
    <source>
        <strain evidence="1">Hyas-2018</strain>
    </source>
</reference>
<proteinExistence type="predicted"/>